<comment type="caution">
    <text evidence="2">The sequence shown here is derived from an EMBL/GenBank/DDBJ whole genome shotgun (WGS) entry which is preliminary data.</text>
</comment>
<feature type="region of interest" description="Disordered" evidence="1">
    <location>
        <begin position="38"/>
        <end position="63"/>
    </location>
</feature>
<proteinExistence type="predicted"/>
<evidence type="ECO:0000313" key="2">
    <source>
        <dbReference type="EMBL" id="KAJ1148383.1"/>
    </source>
</evidence>
<keyword evidence="3" id="KW-1185">Reference proteome</keyword>
<dbReference type="EMBL" id="JANPWB010000009">
    <property type="protein sequence ID" value="KAJ1148383.1"/>
    <property type="molecule type" value="Genomic_DNA"/>
</dbReference>
<gene>
    <name evidence="2" type="ORF">NDU88_001220</name>
</gene>
<protein>
    <submittedName>
        <fullName evidence="2">Uncharacterized protein</fullName>
    </submittedName>
</protein>
<evidence type="ECO:0000313" key="3">
    <source>
        <dbReference type="Proteomes" id="UP001066276"/>
    </source>
</evidence>
<reference evidence="2" key="1">
    <citation type="journal article" date="2022" name="bioRxiv">
        <title>Sequencing and chromosome-scale assembly of the giantPleurodeles waltlgenome.</title>
        <authorList>
            <person name="Brown T."/>
            <person name="Elewa A."/>
            <person name="Iarovenko S."/>
            <person name="Subramanian E."/>
            <person name="Araus A.J."/>
            <person name="Petzold A."/>
            <person name="Susuki M."/>
            <person name="Suzuki K.-i.T."/>
            <person name="Hayashi T."/>
            <person name="Toyoda A."/>
            <person name="Oliveira C."/>
            <person name="Osipova E."/>
            <person name="Leigh N.D."/>
            <person name="Simon A."/>
            <person name="Yun M.H."/>
        </authorList>
    </citation>
    <scope>NUCLEOTIDE SEQUENCE</scope>
    <source>
        <strain evidence="2">20211129_DDA</strain>
        <tissue evidence="2">Liver</tissue>
    </source>
</reference>
<accession>A0AAV7RC70</accession>
<sequence>MAAGAELTSGRRALLARPLWVRGATRVLKEAGAALSARSPADWRGSTAPARREGSGWTGPPLHAHFEVPAGGSRGALPHWDAAPLIWKVRRALACGRPPGALIVTRSVLGARGVPGPCRRRRRGSRRGVRTG</sequence>
<dbReference type="AlphaFoldDB" id="A0AAV7RC70"/>
<organism evidence="2 3">
    <name type="scientific">Pleurodeles waltl</name>
    <name type="common">Iberian ribbed newt</name>
    <dbReference type="NCBI Taxonomy" id="8319"/>
    <lineage>
        <taxon>Eukaryota</taxon>
        <taxon>Metazoa</taxon>
        <taxon>Chordata</taxon>
        <taxon>Craniata</taxon>
        <taxon>Vertebrata</taxon>
        <taxon>Euteleostomi</taxon>
        <taxon>Amphibia</taxon>
        <taxon>Batrachia</taxon>
        <taxon>Caudata</taxon>
        <taxon>Salamandroidea</taxon>
        <taxon>Salamandridae</taxon>
        <taxon>Pleurodelinae</taxon>
        <taxon>Pleurodeles</taxon>
    </lineage>
</organism>
<evidence type="ECO:0000256" key="1">
    <source>
        <dbReference type="SAM" id="MobiDB-lite"/>
    </source>
</evidence>
<feature type="region of interest" description="Disordered" evidence="1">
    <location>
        <begin position="113"/>
        <end position="132"/>
    </location>
</feature>
<name>A0AAV7RC70_PLEWA</name>
<dbReference type="Proteomes" id="UP001066276">
    <property type="component" value="Chromosome 5"/>
</dbReference>
<feature type="compositionally biased region" description="Basic residues" evidence="1">
    <location>
        <begin position="118"/>
        <end position="132"/>
    </location>
</feature>